<dbReference type="AlphaFoldDB" id="A0A3E5AYC4"/>
<keyword evidence="4 6" id="KW-1133">Transmembrane helix</keyword>
<dbReference type="RefSeq" id="WP_117725675.1">
    <property type="nucleotide sequence ID" value="NZ_QSUL01000027.1"/>
</dbReference>
<evidence type="ECO:0008006" key="9">
    <source>
        <dbReference type="Google" id="ProtNLM"/>
    </source>
</evidence>
<evidence type="ECO:0000256" key="2">
    <source>
        <dbReference type="ARBA" id="ARBA00022475"/>
    </source>
</evidence>
<sequence length="507" mass="57376">MKANKNIIVKNTLFLYIRMFFTLLVTLYTSRIILNVLGANDFGTYSVVGGIIGTFSFLSTTLASSTQRFLNYEMGTKNTNKLRDIFRTSMSIHLILSLIIILLAETLGLWFLNTQMNIPSERMCAANWVYQCAIVSFVISIMSVPYNATIIAHEKMSAFAYISILEVALKLLVVIFLQWIGGDKLIIYAIMLMIAQFIIRLVYSRYAKIHFEECDNHYSINKTLMKEMLSFSSWNMISVFSVMLKNQGVNIILNIFFNTLINAARGIAVQVNTVIYGFVTNFMQALNPQIVKSYAAGELKEVRNLVNMGARMGFYLISIFAIPTLIKTEQILTLWLGNYPQYTVTFVRLTLILSMLESFGPTLAAAQAATGNIRNYHITISSIGLLNLPISILLLYLNYPPYTPYIVSIALMFIINGARLCFLRNSVKIKVGYFITTVYLRSILVVSIGAIVPILIHKYYTTSNIIELVFFILFSFLNMGIAIFLIGLSTNERKIIIKKITKVITKE</sequence>
<evidence type="ECO:0000256" key="6">
    <source>
        <dbReference type="SAM" id="Phobius"/>
    </source>
</evidence>
<dbReference type="PANTHER" id="PTHR30250:SF26">
    <property type="entry name" value="PSMA PROTEIN"/>
    <property type="match status" value="1"/>
</dbReference>
<dbReference type="PANTHER" id="PTHR30250">
    <property type="entry name" value="PST FAMILY PREDICTED COLANIC ACID TRANSPORTER"/>
    <property type="match status" value="1"/>
</dbReference>
<accession>A0A3E5AYC4</accession>
<keyword evidence="2" id="KW-1003">Cell membrane</keyword>
<feature type="transmembrane region" description="Helical" evidence="6">
    <location>
        <begin position="45"/>
        <end position="70"/>
    </location>
</feature>
<feature type="transmembrane region" description="Helical" evidence="6">
    <location>
        <begin position="12"/>
        <end position="33"/>
    </location>
</feature>
<evidence type="ECO:0000256" key="5">
    <source>
        <dbReference type="ARBA" id="ARBA00023136"/>
    </source>
</evidence>
<name>A0A3E5AYC4_9BACE</name>
<dbReference type="EMBL" id="QSUL01000027">
    <property type="protein sequence ID" value="RGN30318.1"/>
    <property type="molecule type" value="Genomic_DNA"/>
</dbReference>
<feature type="transmembrane region" description="Helical" evidence="6">
    <location>
        <begin position="346"/>
        <end position="366"/>
    </location>
</feature>
<feature type="transmembrane region" description="Helical" evidence="6">
    <location>
        <begin position="405"/>
        <end position="422"/>
    </location>
</feature>
<dbReference type="InterPro" id="IPR002797">
    <property type="entry name" value="Polysacc_synth"/>
</dbReference>
<comment type="subcellular location">
    <subcellularLocation>
        <location evidence="1">Cell membrane</location>
        <topology evidence="1">Multi-pass membrane protein</topology>
    </subcellularLocation>
</comment>
<reference evidence="7 8" key="1">
    <citation type="submission" date="2018-08" db="EMBL/GenBank/DDBJ databases">
        <title>A genome reference for cultivated species of the human gut microbiota.</title>
        <authorList>
            <person name="Zou Y."/>
            <person name="Xue W."/>
            <person name="Luo G."/>
        </authorList>
    </citation>
    <scope>NUCLEOTIDE SEQUENCE [LARGE SCALE GENOMIC DNA]</scope>
    <source>
        <strain evidence="7 8">OM05-15BH</strain>
    </source>
</reference>
<evidence type="ECO:0000256" key="3">
    <source>
        <dbReference type="ARBA" id="ARBA00022692"/>
    </source>
</evidence>
<proteinExistence type="predicted"/>
<keyword evidence="3 6" id="KW-0812">Transmembrane</keyword>
<dbReference type="InterPro" id="IPR050833">
    <property type="entry name" value="Poly_Biosynth_Transport"/>
</dbReference>
<feature type="transmembrane region" description="Helical" evidence="6">
    <location>
        <begin position="128"/>
        <end position="146"/>
    </location>
</feature>
<comment type="caution">
    <text evidence="7">The sequence shown here is derived from an EMBL/GenBank/DDBJ whole genome shotgun (WGS) entry which is preliminary data.</text>
</comment>
<feature type="transmembrane region" description="Helical" evidence="6">
    <location>
        <begin position="185"/>
        <end position="203"/>
    </location>
</feature>
<evidence type="ECO:0000256" key="4">
    <source>
        <dbReference type="ARBA" id="ARBA00022989"/>
    </source>
</evidence>
<feature type="transmembrane region" description="Helical" evidence="6">
    <location>
        <begin position="308"/>
        <end position="326"/>
    </location>
</feature>
<organism evidence="7 8">
    <name type="scientific">Bacteroides oleiciplenus</name>
    <dbReference type="NCBI Taxonomy" id="626931"/>
    <lineage>
        <taxon>Bacteria</taxon>
        <taxon>Pseudomonadati</taxon>
        <taxon>Bacteroidota</taxon>
        <taxon>Bacteroidia</taxon>
        <taxon>Bacteroidales</taxon>
        <taxon>Bacteroidaceae</taxon>
        <taxon>Bacteroides</taxon>
    </lineage>
</organism>
<protein>
    <recommendedName>
        <fullName evidence="9">Lipopolysaccharide biosynthesis protein</fullName>
    </recommendedName>
</protein>
<dbReference type="GO" id="GO:0005886">
    <property type="term" value="C:plasma membrane"/>
    <property type="evidence" value="ECO:0007669"/>
    <property type="project" value="UniProtKB-SubCell"/>
</dbReference>
<gene>
    <name evidence="7" type="ORF">DXB65_22815</name>
</gene>
<evidence type="ECO:0000313" key="7">
    <source>
        <dbReference type="EMBL" id="RGN30318.1"/>
    </source>
</evidence>
<feature type="transmembrane region" description="Helical" evidence="6">
    <location>
        <begin position="378"/>
        <end position="399"/>
    </location>
</feature>
<feature type="transmembrane region" description="Helical" evidence="6">
    <location>
        <begin position="91"/>
        <end position="112"/>
    </location>
</feature>
<dbReference type="CDD" id="cd12082">
    <property type="entry name" value="MATE_like"/>
    <property type="match status" value="1"/>
</dbReference>
<dbReference type="Proteomes" id="UP000260983">
    <property type="component" value="Unassembled WGS sequence"/>
</dbReference>
<feature type="transmembrane region" description="Helical" evidence="6">
    <location>
        <begin position="158"/>
        <end position="179"/>
    </location>
</feature>
<dbReference type="Pfam" id="PF01943">
    <property type="entry name" value="Polysacc_synt"/>
    <property type="match status" value="1"/>
</dbReference>
<keyword evidence="5 6" id="KW-0472">Membrane</keyword>
<evidence type="ECO:0000313" key="8">
    <source>
        <dbReference type="Proteomes" id="UP000260983"/>
    </source>
</evidence>
<feature type="transmembrane region" description="Helical" evidence="6">
    <location>
        <begin position="434"/>
        <end position="456"/>
    </location>
</feature>
<evidence type="ECO:0000256" key="1">
    <source>
        <dbReference type="ARBA" id="ARBA00004651"/>
    </source>
</evidence>
<feature type="transmembrane region" description="Helical" evidence="6">
    <location>
        <begin position="468"/>
        <end position="488"/>
    </location>
</feature>